<evidence type="ECO:0000256" key="12">
    <source>
        <dbReference type="ARBA" id="ARBA00023136"/>
    </source>
</evidence>
<comment type="subcellular location">
    <subcellularLocation>
        <location evidence="2">Membrane</location>
        <topology evidence="2">Multi-pass membrane protein</topology>
    </subcellularLocation>
</comment>
<comment type="catalytic activity">
    <reaction evidence="1">
        <text>ATP + protein L-histidine = ADP + protein N-phospho-L-histidine.</text>
        <dbReference type="EC" id="2.7.13.3"/>
    </reaction>
</comment>
<dbReference type="SMART" id="SM00387">
    <property type="entry name" value="HATPase_c"/>
    <property type="match status" value="1"/>
</dbReference>
<comment type="caution">
    <text evidence="15">The sequence shown here is derived from an EMBL/GenBank/DDBJ whole genome shotgun (WGS) entry which is preliminary data.</text>
</comment>
<dbReference type="Gene3D" id="1.20.120.620">
    <property type="entry name" value="Backbone structure of the membrane domain of e. Coli histidine kinase receptor kdpd"/>
    <property type="match status" value="1"/>
</dbReference>
<keyword evidence="8 15" id="KW-0418">Kinase</keyword>
<evidence type="ECO:0000256" key="13">
    <source>
        <dbReference type="SAM" id="Phobius"/>
    </source>
</evidence>
<keyword evidence="7" id="KW-0547">Nucleotide-binding</keyword>
<dbReference type="GO" id="GO:0005886">
    <property type="term" value="C:plasma membrane"/>
    <property type="evidence" value="ECO:0007669"/>
    <property type="project" value="TreeGrafter"/>
</dbReference>
<dbReference type="Pfam" id="PF00512">
    <property type="entry name" value="HisKA"/>
    <property type="match status" value="1"/>
</dbReference>
<dbReference type="CDD" id="cd00082">
    <property type="entry name" value="HisKA"/>
    <property type="match status" value="1"/>
</dbReference>
<dbReference type="InterPro" id="IPR025201">
    <property type="entry name" value="KdpD_TM"/>
</dbReference>
<evidence type="ECO:0000256" key="4">
    <source>
        <dbReference type="ARBA" id="ARBA00022553"/>
    </source>
</evidence>
<dbReference type="SMART" id="SM00388">
    <property type="entry name" value="HisKA"/>
    <property type="match status" value="1"/>
</dbReference>
<keyword evidence="16" id="KW-1185">Reference proteome</keyword>
<dbReference type="InterPro" id="IPR003661">
    <property type="entry name" value="HisK_dim/P_dom"/>
</dbReference>
<dbReference type="STRING" id="1349421.OI18_17290"/>
<keyword evidence="6 13" id="KW-0812">Transmembrane</keyword>
<dbReference type="InterPro" id="IPR003594">
    <property type="entry name" value="HATPase_dom"/>
</dbReference>
<sequence>MLSDYIDYRMVALVLLLAVSLVAVTLDILPVLLAAALSALIWDMFFIPPRFTFLVSNTDDGILLATYFIISMVNAVLTYKIREIDKVARQKEEKANAIKLYNTLLNSLSHELRTPIATIIGATDNLQANNTNLTAEHKSQLVEEISKASLRLNQQVENLLNMSRLETGILKPRKDWCDISELVYDTVERMDDRKNRQRIHINIDPAIPLFRTDKMMIEQILQNLLNNAVIHTRAGTRIDISARNHGNLLEMVVEDQGSGIPESEVGHAFEKFYRLERTKAPGTGLGLSIVKGFTEALSGSVILTNVAPSGAQFRVQIPAETSRIKAYS</sequence>
<evidence type="ECO:0000313" key="15">
    <source>
        <dbReference type="EMBL" id="KIC93605.1"/>
    </source>
</evidence>
<evidence type="ECO:0000256" key="2">
    <source>
        <dbReference type="ARBA" id="ARBA00004141"/>
    </source>
</evidence>
<dbReference type="CDD" id="cd00075">
    <property type="entry name" value="HATPase"/>
    <property type="match status" value="1"/>
</dbReference>
<proteinExistence type="predicted"/>
<evidence type="ECO:0000256" key="6">
    <source>
        <dbReference type="ARBA" id="ARBA00022692"/>
    </source>
</evidence>
<name>A0A0C1IHD4_9BACT</name>
<dbReference type="GO" id="GO:0000155">
    <property type="term" value="F:phosphorelay sensor kinase activity"/>
    <property type="evidence" value="ECO:0007669"/>
    <property type="project" value="InterPro"/>
</dbReference>
<dbReference type="PANTHER" id="PTHR45569:SF1">
    <property type="entry name" value="SENSOR PROTEIN KDPD"/>
    <property type="match status" value="1"/>
</dbReference>
<dbReference type="InterPro" id="IPR036097">
    <property type="entry name" value="HisK_dim/P_sf"/>
</dbReference>
<dbReference type="Proteomes" id="UP000031408">
    <property type="component" value="Unassembled WGS sequence"/>
</dbReference>
<evidence type="ECO:0000256" key="7">
    <source>
        <dbReference type="ARBA" id="ARBA00022741"/>
    </source>
</evidence>
<feature type="domain" description="Histidine kinase" evidence="14">
    <location>
        <begin position="107"/>
        <end position="321"/>
    </location>
</feature>
<keyword evidence="9" id="KW-0067">ATP-binding</keyword>
<organism evidence="15 16">
    <name type="scientific">Flavihumibacter solisilvae</name>
    <dbReference type="NCBI Taxonomy" id="1349421"/>
    <lineage>
        <taxon>Bacteria</taxon>
        <taxon>Pseudomonadati</taxon>
        <taxon>Bacteroidota</taxon>
        <taxon>Chitinophagia</taxon>
        <taxon>Chitinophagales</taxon>
        <taxon>Chitinophagaceae</taxon>
        <taxon>Flavihumibacter</taxon>
    </lineage>
</organism>
<dbReference type="InterPro" id="IPR036890">
    <property type="entry name" value="HATPase_C_sf"/>
</dbReference>
<dbReference type="GO" id="GO:0005524">
    <property type="term" value="F:ATP binding"/>
    <property type="evidence" value="ECO:0007669"/>
    <property type="project" value="UniProtKB-KW"/>
</dbReference>
<evidence type="ECO:0000256" key="10">
    <source>
        <dbReference type="ARBA" id="ARBA00022989"/>
    </source>
</evidence>
<dbReference type="SUPFAM" id="SSF55874">
    <property type="entry name" value="ATPase domain of HSP90 chaperone/DNA topoisomerase II/histidine kinase"/>
    <property type="match status" value="1"/>
</dbReference>
<evidence type="ECO:0000259" key="14">
    <source>
        <dbReference type="PROSITE" id="PS50109"/>
    </source>
</evidence>
<feature type="transmembrane region" description="Helical" evidence="13">
    <location>
        <begin position="62"/>
        <end position="81"/>
    </location>
</feature>
<evidence type="ECO:0000256" key="8">
    <source>
        <dbReference type="ARBA" id="ARBA00022777"/>
    </source>
</evidence>
<dbReference type="Pfam" id="PF02518">
    <property type="entry name" value="HATPase_c"/>
    <property type="match status" value="1"/>
</dbReference>
<gene>
    <name evidence="15" type="ORF">OI18_17290</name>
</gene>
<accession>A0A0C1IHD4</accession>
<dbReference type="EMBL" id="JSVC01000019">
    <property type="protein sequence ID" value="KIC93605.1"/>
    <property type="molecule type" value="Genomic_DNA"/>
</dbReference>
<dbReference type="EC" id="2.7.13.3" evidence="3"/>
<dbReference type="Pfam" id="PF13493">
    <property type="entry name" value="DUF4118"/>
    <property type="match status" value="1"/>
</dbReference>
<dbReference type="Gene3D" id="1.10.287.130">
    <property type="match status" value="1"/>
</dbReference>
<keyword evidence="10 13" id="KW-1133">Transmembrane helix</keyword>
<keyword evidence="5" id="KW-0808">Transferase</keyword>
<evidence type="ECO:0000256" key="9">
    <source>
        <dbReference type="ARBA" id="ARBA00022840"/>
    </source>
</evidence>
<keyword evidence="12 13" id="KW-0472">Membrane</keyword>
<dbReference type="PROSITE" id="PS50109">
    <property type="entry name" value="HIS_KIN"/>
    <property type="match status" value="1"/>
</dbReference>
<dbReference type="InterPro" id="IPR004358">
    <property type="entry name" value="Sig_transdc_His_kin-like_C"/>
</dbReference>
<dbReference type="PANTHER" id="PTHR45569">
    <property type="entry name" value="SENSOR PROTEIN KDPD"/>
    <property type="match status" value="1"/>
</dbReference>
<evidence type="ECO:0000256" key="1">
    <source>
        <dbReference type="ARBA" id="ARBA00000085"/>
    </source>
</evidence>
<dbReference type="AlphaFoldDB" id="A0A0C1IHD4"/>
<dbReference type="InterPro" id="IPR052023">
    <property type="entry name" value="Histidine_kinase_KdpD"/>
</dbReference>
<dbReference type="PRINTS" id="PR00344">
    <property type="entry name" value="BCTRLSENSOR"/>
</dbReference>
<dbReference type="InterPro" id="IPR038318">
    <property type="entry name" value="KdpD_sf"/>
</dbReference>
<keyword evidence="11" id="KW-0902">Two-component regulatory system</keyword>
<dbReference type="Gene3D" id="3.30.565.10">
    <property type="entry name" value="Histidine kinase-like ATPase, C-terminal domain"/>
    <property type="match status" value="1"/>
</dbReference>
<feature type="transmembrane region" description="Helical" evidence="13">
    <location>
        <begin position="12"/>
        <end position="42"/>
    </location>
</feature>
<evidence type="ECO:0000256" key="5">
    <source>
        <dbReference type="ARBA" id="ARBA00022679"/>
    </source>
</evidence>
<evidence type="ECO:0000256" key="11">
    <source>
        <dbReference type="ARBA" id="ARBA00023012"/>
    </source>
</evidence>
<evidence type="ECO:0000313" key="16">
    <source>
        <dbReference type="Proteomes" id="UP000031408"/>
    </source>
</evidence>
<protein>
    <recommendedName>
        <fullName evidence="3">histidine kinase</fullName>
        <ecNumber evidence="3">2.7.13.3</ecNumber>
    </recommendedName>
</protein>
<keyword evidence="4" id="KW-0597">Phosphoprotein</keyword>
<dbReference type="InterPro" id="IPR005467">
    <property type="entry name" value="His_kinase_dom"/>
</dbReference>
<dbReference type="SUPFAM" id="SSF47384">
    <property type="entry name" value="Homodimeric domain of signal transducing histidine kinase"/>
    <property type="match status" value="1"/>
</dbReference>
<reference evidence="15 16" key="1">
    <citation type="submission" date="2014-11" db="EMBL/GenBank/DDBJ databases">
        <title>Genome sequence of Flavihumibacter solisilvae 3-3.</title>
        <authorList>
            <person name="Zhou G."/>
            <person name="Li M."/>
            <person name="Wang G."/>
        </authorList>
    </citation>
    <scope>NUCLEOTIDE SEQUENCE [LARGE SCALE GENOMIC DNA]</scope>
    <source>
        <strain evidence="15 16">3-3</strain>
    </source>
</reference>
<evidence type="ECO:0000256" key="3">
    <source>
        <dbReference type="ARBA" id="ARBA00012438"/>
    </source>
</evidence>